<accession>A0A0G0QCD4</accession>
<evidence type="ECO:0000313" key="2">
    <source>
        <dbReference type="Proteomes" id="UP000033881"/>
    </source>
</evidence>
<protein>
    <submittedName>
        <fullName evidence="1">Uncharacterized protein</fullName>
    </submittedName>
</protein>
<sequence length="115" mass="13130">MTVMDLFRHGDVDGRKVGKLPDAIKQIHTKTIIRGEATGHHHTFNGQVLVYEPTAPQYIVVEGEKRQVQKYIHVLKTAQLTHQEHATIDVSSGTYAILQEQEFDPLEQQIREVMD</sequence>
<gene>
    <name evidence="1" type="ORF">UT24_C0024G0016</name>
</gene>
<proteinExistence type="predicted"/>
<reference evidence="1 2" key="1">
    <citation type="journal article" date="2015" name="Nature">
        <title>rRNA introns, odd ribosomes, and small enigmatic genomes across a large radiation of phyla.</title>
        <authorList>
            <person name="Brown C.T."/>
            <person name="Hug L.A."/>
            <person name="Thomas B.C."/>
            <person name="Sharon I."/>
            <person name="Castelle C.J."/>
            <person name="Singh A."/>
            <person name="Wilkins M.J."/>
            <person name="Williams K.H."/>
            <person name="Banfield J.F."/>
        </authorList>
    </citation>
    <scope>NUCLEOTIDE SEQUENCE [LARGE SCALE GENOMIC DNA]</scope>
</reference>
<name>A0A0G0QCD4_9BACT</name>
<evidence type="ECO:0000313" key="1">
    <source>
        <dbReference type="EMBL" id="KKQ99341.1"/>
    </source>
</evidence>
<dbReference type="Proteomes" id="UP000033881">
    <property type="component" value="Unassembled WGS sequence"/>
</dbReference>
<dbReference type="EMBL" id="LBWB01000024">
    <property type="protein sequence ID" value="KKQ99341.1"/>
    <property type="molecule type" value="Genomic_DNA"/>
</dbReference>
<dbReference type="AlphaFoldDB" id="A0A0G0QCD4"/>
<organism evidence="1 2">
    <name type="scientific">Candidatus Woesebacteria bacterium GW2011_GWB1_39_12</name>
    <dbReference type="NCBI Taxonomy" id="1618574"/>
    <lineage>
        <taxon>Bacteria</taxon>
        <taxon>Candidatus Woeseibacteriota</taxon>
    </lineage>
</organism>
<dbReference type="STRING" id="1618574.UT24_C0024G0016"/>
<comment type="caution">
    <text evidence="1">The sequence shown here is derived from an EMBL/GenBank/DDBJ whole genome shotgun (WGS) entry which is preliminary data.</text>
</comment>